<comment type="caution">
    <text evidence="1">The sequence shown here is derived from an EMBL/GenBank/DDBJ whole genome shotgun (WGS) entry which is preliminary data.</text>
</comment>
<protein>
    <submittedName>
        <fullName evidence="1">Uncharacterized protein</fullName>
    </submittedName>
</protein>
<keyword evidence="2" id="KW-1185">Reference proteome</keyword>
<dbReference type="AlphaFoldDB" id="A0A398AYY0"/>
<dbReference type="Proteomes" id="UP000266016">
    <property type="component" value="Unassembled WGS sequence"/>
</dbReference>
<sequence>MYVTEIKTSFLILVIKIINILKHYKNNVNMDNSYILMSYDEKELIMLFLSLTRERGIIHVF</sequence>
<evidence type="ECO:0000313" key="2">
    <source>
        <dbReference type="Proteomes" id="UP000266016"/>
    </source>
</evidence>
<organism evidence="1 2">
    <name type="scientific">Peribacillus asahii</name>
    <dbReference type="NCBI Taxonomy" id="228899"/>
    <lineage>
        <taxon>Bacteria</taxon>
        <taxon>Bacillati</taxon>
        <taxon>Bacillota</taxon>
        <taxon>Bacilli</taxon>
        <taxon>Bacillales</taxon>
        <taxon>Bacillaceae</taxon>
        <taxon>Peribacillus</taxon>
    </lineage>
</organism>
<evidence type="ECO:0000313" key="1">
    <source>
        <dbReference type="EMBL" id="RID82879.1"/>
    </source>
</evidence>
<proteinExistence type="predicted"/>
<dbReference type="EMBL" id="QWVS01000041">
    <property type="protein sequence ID" value="RID82879.1"/>
    <property type="molecule type" value="Genomic_DNA"/>
</dbReference>
<gene>
    <name evidence="1" type="ORF">D1953_17265</name>
</gene>
<reference evidence="1 2" key="1">
    <citation type="submission" date="2018-08" db="EMBL/GenBank/DDBJ databases">
        <title>Bacillus jemisoniae sp. nov., Bacillus chryseoplanitiae sp. nov., Bacillus resnikiae sp. nov., and Bacillus frankliniae sp. nov., isolated from Viking spacecraft and associated surfaces.</title>
        <authorList>
            <person name="Seuylemezian A."/>
            <person name="Vaishampayan P."/>
        </authorList>
    </citation>
    <scope>NUCLEOTIDE SEQUENCE [LARGE SCALE GENOMIC DNA]</scope>
    <source>
        <strain evidence="1 2">MA001</strain>
    </source>
</reference>
<name>A0A398AYY0_9BACI</name>
<accession>A0A398AYY0</accession>